<protein>
    <recommendedName>
        <fullName evidence="4">Glycerophosphoryl diester phosphodiesterase membrane domain-containing protein</fullName>
    </recommendedName>
</protein>
<evidence type="ECO:0008006" key="4">
    <source>
        <dbReference type="Google" id="ProtNLM"/>
    </source>
</evidence>
<feature type="transmembrane region" description="Helical" evidence="1">
    <location>
        <begin position="167"/>
        <end position="191"/>
    </location>
</feature>
<dbReference type="AlphaFoldDB" id="A0A7W7ZUG0"/>
<feature type="transmembrane region" description="Helical" evidence="1">
    <location>
        <begin position="85"/>
        <end position="110"/>
    </location>
</feature>
<sequence>MASQDWHTPETAARASISAYELRPLSVGEVLDRTFSIYRSRFWLFAGISALSGSVQLVTQGFGLFIHHLVLVHYGRSAALVGTEIVNVAAIFIFLLATAVTQAATVYALSEVYLGRIATVGLSLKGTIGQWYRYLGIALWQTGSMIWVALLLVTPAIVLFAMKLTAFYWLAILLALLAGFGGLAYGFYAYLRNSLGVQIAVVEQATVRSSMRRSKLLSNGAKGRVFLVLLIAAGLFWVAGMIQFPFLILIGRSPLEEHVLAQGAILLVSFFAHTLVSPVALIGLSLVYFDQRVRKEAFDLLMLLGPETAPQQAVVTEAVYPVVASPQAEVAYPQTMSVTDNVAPAPPATVISEEDAGQIGDATKL</sequence>
<accession>A0A7W7ZUG0</accession>
<evidence type="ECO:0000256" key="1">
    <source>
        <dbReference type="SAM" id="Phobius"/>
    </source>
</evidence>
<gene>
    <name evidence="2" type="ORF">HDF15_004752</name>
</gene>
<keyword evidence="1" id="KW-0812">Transmembrane</keyword>
<feature type="transmembrane region" description="Helical" evidence="1">
    <location>
        <begin position="42"/>
        <end position="65"/>
    </location>
</feature>
<dbReference type="RefSeq" id="WP_184259885.1">
    <property type="nucleotide sequence ID" value="NZ_JACHIO010000027.1"/>
</dbReference>
<reference evidence="2 3" key="1">
    <citation type="submission" date="2020-08" db="EMBL/GenBank/DDBJ databases">
        <title>Genomic Encyclopedia of Type Strains, Phase IV (KMG-V): Genome sequencing to study the core and pangenomes of soil and plant-associated prokaryotes.</title>
        <authorList>
            <person name="Whitman W."/>
        </authorList>
    </citation>
    <scope>NUCLEOTIDE SEQUENCE [LARGE SCALE GENOMIC DNA]</scope>
    <source>
        <strain evidence="2 3">X5P3</strain>
    </source>
</reference>
<evidence type="ECO:0000313" key="2">
    <source>
        <dbReference type="EMBL" id="MBB5066375.1"/>
    </source>
</evidence>
<dbReference type="EMBL" id="JACHIO010000027">
    <property type="protein sequence ID" value="MBB5066375.1"/>
    <property type="molecule type" value="Genomic_DNA"/>
</dbReference>
<organism evidence="2 3">
    <name type="scientific">Granulicella mallensis</name>
    <dbReference type="NCBI Taxonomy" id="940614"/>
    <lineage>
        <taxon>Bacteria</taxon>
        <taxon>Pseudomonadati</taxon>
        <taxon>Acidobacteriota</taxon>
        <taxon>Terriglobia</taxon>
        <taxon>Terriglobales</taxon>
        <taxon>Acidobacteriaceae</taxon>
        <taxon>Granulicella</taxon>
    </lineage>
</organism>
<comment type="caution">
    <text evidence="2">The sequence shown here is derived from an EMBL/GenBank/DDBJ whole genome shotgun (WGS) entry which is preliminary data.</text>
</comment>
<feature type="transmembrane region" description="Helical" evidence="1">
    <location>
        <begin position="263"/>
        <end position="289"/>
    </location>
</feature>
<keyword evidence="1" id="KW-1133">Transmembrane helix</keyword>
<feature type="transmembrane region" description="Helical" evidence="1">
    <location>
        <begin position="225"/>
        <end position="251"/>
    </location>
</feature>
<keyword evidence="1" id="KW-0472">Membrane</keyword>
<name>A0A7W7ZUG0_9BACT</name>
<dbReference type="Proteomes" id="UP000584867">
    <property type="component" value="Unassembled WGS sequence"/>
</dbReference>
<feature type="transmembrane region" description="Helical" evidence="1">
    <location>
        <begin position="131"/>
        <end position="161"/>
    </location>
</feature>
<evidence type="ECO:0000313" key="3">
    <source>
        <dbReference type="Proteomes" id="UP000584867"/>
    </source>
</evidence>
<proteinExistence type="predicted"/>